<name>R8NJG2_BACCX</name>
<dbReference type="EMBL" id="AHFE01000014">
    <property type="protein sequence ID" value="EOP46671.1"/>
    <property type="molecule type" value="Genomic_DNA"/>
</dbReference>
<accession>R8NJG2</accession>
<dbReference type="AlphaFoldDB" id="R8NJG2"/>
<reference evidence="2" key="1">
    <citation type="submission" date="2012-12" db="EMBL/GenBank/DDBJ databases">
        <title>The genome sequence of Bacillus cereus VD146.</title>
        <authorList>
            <consortium name="The Broad Institute Genome Sequencing Platform"/>
            <consortium name="The Broad Institute Genome Sequencing Center for Infectious Disease"/>
            <person name="Feldgarden M."/>
            <person name="Van der Auwera G.A."/>
            <person name="Mahillon J."/>
            <person name="Duprez V."/>
            <person name="Timmery S."/>
            <person name="Mattelet C."/>
            <person name="Dierick K."/>
            <person name="Sun M."/>
            <person name="Yu Z."/>
            <person name="Zhu L."/>
            <person name="Hu X."/>
            <person name="Shank E.B."/>
            <person name="Swiecicka I."/>
            <person name="Hansen B.M."/>
            <person name="Andrup L."/>
            <person name="Walker B."/>
            <person name="Young S.K."/>
            <person name="Zeng Q."/>
            <person name="Gargeya S."/>
            <person name="Fitzgerald M."/>
            <person name="Haas B."/>
            <person name="Abouelleil A."/>
            <person name="Alvarado L."/>
            <person name="Arachchi H.M."/>
            <person name="Berlin A.M."/>
            <person name="Chapman S.B."/>
            <person name="Dewar J."/>
            <person name="Goldberg J."/>
            <person name="Griggs A."/>
            <person name="Gujja S."/>
            <person name="Hansen M."/>
            <person name="Howarth C."/>
            <person name="Imamovic A."/>
            <person name="Larimer J."/>
            <person name="McCowan C."/>
            <person name="Murphy C."/>
            <person name="Neiman D."/>
            <person name="Pearson M."/>
            <person name="Priest M."/>
            <person name="Roberts A."/>
            <person name="Saif S."/>
            <person name="Shea T."/>
            <person name="Sisk P."/>
            <person name="Sykes S."/>
            <person name="Wortman J."/>
            <person name="Nusbaum C."/>
            <person name="Birren B."/>
        </authorList>
    </citation>
    <scope>NUCLEOTIDE SEQUENCE [LARGE SCALE GENOMIC DNA]</scope>
    <source>
        <strain evidence="2">VD146</strain>
    </source>
</reference>
<dbReference type="HOGENOM" id="CLU_212495_2_0_9"/>
<gene>
    <name evidence="1" type="ORF">IK1_06080</name>
</gene>
<comment type="caution">
    <text evidence="1">The sequence shown here is derived from an EMBL/GenBank/DDBJ whole genome shotgun (WGS) entry which is preliminary data.</text>
</comment>
<sequence>MKKILSTLSVLAVLGVFLLNSSDVVKEQPKQSAITETTQYKMMVDPGGGGAG</sequence>
<proteinExistence type="predicted"/>
<evidence type="ECO:0008006" key="3">
    <source>
        <dbReference type="Google" id="ProtNLM"/>
    </source>
</evidence>
<dbReference type="Proteomes" id="UP000014020">
    <property type="component" value="Unassembled WGS sequence"/>
</dbReference>
<organism evidence="1 2">
    <name type="scientific">Bacillus cereus (strain VD146)</name>
    <dbReference type="NCBI Taxonomy" id="1053236"/>
    <lineage>
        <taxon>Bacteria</taxon>
        <taxon>Bacillati</taxon>
        <taxon>Bacillota</taxon>
        <taxon>Bacilli</taxon>
        <taxon>Bacillales</taxon>
        <taxon>Bacillaceae</taxon>
        <taxon>Bacillus</taxon>
        <taxon>Bacillus cereus group</taxon>
    </lineage>
</organism>
<dbReference type="PATRIC" id="fig|1053236.3.peg.667"/>
<protein>
    <recommendedName>
        <fullName evidence="3">Phr family secreted Rap phosphatase inhibitor</fullName>
    </recommendedName>
</protein>
<evidence type="ECO:0000313" key="1">
    <source>
        <dbReference type="EMBL" id="EOP46671.1"/>
    </source>
</evidence>
<evidence type="ECO:0000313" key="2">
    <source>
        <dbReference type="Proteomes" id="UP000014020"/>
    </source>
</evidence>
<dbReference type="RefSeq" id="WP_016119099.1">
    <property type="nucleotide sequence ID" value="NZ_KB976673.1"/>
</dbReference>